<evidence type="ECO:0000256" key="1">
    <source>
        <dbReference type="ARBA" id="ARBA00004370"/>
    </source>
</evidence>
<gene>
    <name evidence="5" type="primary">psbQ</name>
    <name evidence="5" type="ORF">I4641_07950</name>
</gene>
<dbReference type="EMBL" id="JADWDC010000014">
    <property type="protein sequence ID" value="MCC0176910.1"/>
    <property type="molecule type" value="Genomic_DNA"/>
</dbReference>
<proteinExistence type="predicted"/>
<keyword evidence="2" id="KW-0793">Thylakoid</keyword>
<evidence type="ECO:0000256" key="4">
    <source>
        <dbReference type="SAM" id="SignalP"/>
    </source>
</evidence>
<dbReference type="NCBIfam" id="TIGR03042">
    <property type="entry name" value="PS_II_psbQ_bact"/>
    <property type="match status" value="1"/>
</dbReference>
<feature type="chain" id="PRO_5036845020" evidence="4">
    <location>
        <begin position="30"/>
        <end position="190"/>
    </location>
</feature>
<keyword evidence="3" id="KW-0472">Membrane</keyword>
<dbReference type="InterPro" id="IPR017487">
    <property type="entry name" value="PSII_PsbQ_cyanobac"/>
</dbReference>
<dbReference type="SUPFAM" id="SSF101112">
    <property type="entry name" value="Oxygen-evolving enhancer protein 3"/>
    <property type="match status" value="1"/>
</dbReference>
<accession>A0A964BPA0</accession>
<feature type="signal peptide" evidence="4">
    <location>
        <begin position="1"/>
        <end position="29"/>
    </location>
</feature>
<evidence type="ECO:0000256" key="3">
    <source>
        <dbReference type="ARBA" id="ARBA00023136"/>
    </source>
</evidence>
<dbReference type="GO" id="GO:0015979">
    <property type="term" value="P:photosynthesis"/>
    <property type="evidence" value="ECO:0007669"/>
    <property type="project" value="InterPro"/>
</dbReference>
<keyword evidence="6" id="KW-1185">Reference proteome</keyword>
<organism evidence="5 6">
    <name type="scientific">Waterburya agarophytonicola KI4</name>
    <dbReference type="NCBI Taxonomy" id="2874699"/>
    <lineage>
        <taxon>Bacteria</taxon>
        <taxon>Bacillati</taxon>
        <taxon>Cyanobacteriota</taxon>
        <taxon>Cyanophyceae</taxon>
        <taxon>Pleurocapsales</taxon>
        <taxon>Hyellaceae</taxon>
        <taxon>Waterburya</taxon>
        <taxon>Waterburya agarophytonicola</taxon>
    </lineage>
</organism>
<dbReference type="AlphaFoldDB" id="A0A964BPA0"/>
<reference evidence="5" key="1">
    <citation type="journal article" date="2021" name="Antonie Van Leeuwenhoek">
        <title>Draft genome and description of Waterburya agarophytonicola gen. nov. sp. nov. (Pleurocapsales, Cyanobacteria): a seaweed symbiont.</title>
        <authorList>
            <person name="Bonthond G."/>
            <person name="Shalygin S."/>
            <person name="Bayer T."/>
            <person name="Weinberger F."/>
        </authorList>
    </citation>
    <scope>NUCLEOTIDE SEQUENCE</scope>
    <source>
        <strain evidence="5">KI4</strain>
    </source>
</reference>
<dbReference type="PROSITE" id="PS51257">
    <property type="entry name" value="PROKAR_LIPOPROTEIN"/>
    <property type="match status" value="1"/>
</dbReference>
<dbReference type="GO" id="GO:0009654">
    <property type="term" value="C:photosystem II oxygen evolving complex"/>
    <property type="evidence" value="ECO:0007669"/>
    <property type="project" value="InterPro"/>
</dbReference>
<protein>
    <submittedName>
        <fullName evidence="5">Photosystem II protein PsbQ</fullName>
    </submittedName>
</protein>
<keyword evidence="4" id="KW-0732">Signal</keyword>
<evidence type="ECO:0000313" key="6">
    <source>
        <dbReference type="Proteomes" id="UP000729733"/>
    </source>
</evidence>
<comment type="caution">
    <text evidence="5">The sequence shown here is derived from an EMBL/GenBank/DDBJ whole genome shotgun (WGS) entry which is preliminary data.</text>
</comment>
<dbReference type="RefSeq" id="WP_229639947.1">
    <property type="nucleotide sequence ID" value="NZ_JADWDC010000014.1"/>
</dbReference>
<dbReference type="GO" id="GO:0019898">
    <property type="term" value="C:extrinsic component of membrane"/>
    <property type="evidence" value="ECO:0007669"/>
    <property type="project" value="InterPro"/>
</dbReference>
<dbReference type="InterPro" id="IPR023222">
    <property type="entry name" value="PsbQ-like_dom_sf"/>
</dbReference>
<evidence type="ECO:0000256" key="2">
    <source>
        <dbReference type="ARBA" id="ARBA00023078"/>
    </source>
</evidence>
<dbReference type="Pfam" id="PF05757">
    <property type="entry name" value="PsbQ"/>
    <property type="match status" value="1"/>
</dbReference>
<dbReference type="GO" id="GO:0005509">
    <property type="term" value="F:calcium ion binding"/>
    <property type="evidence" value="ECO:0007669"/>
    <property type="project" value="InterPro"/>
</dbReference>
<sequence length="190" mass="21419">MKIFRPILSLILVFATTILVSCSGSTVSAPPTYTPDKLQKIATYRIPLDVARQRMSELGQYIDKEDWTNADNFLHGPLGLIRRDLTYLSKALLPDEQEPALNAAKDIFKHFENIDVAVDQNNYSVAIDQYKKVVSDLDAYSSLIPQTQKPVDRADQAMKSAKNVFKGVQEEVEQTVDRIEDIIPDFDENA</sequence>
<dbReference type="InterPro" id="IPR008797">
    <property type="entry name" value="PSII_PsbQ"/>
</dbReference>
<name>A0A964BPA0_9CYAN</name>
<dbReference type="Proteomes" id="UP000729733">
    <property type="component" value="Unassembled WGS sequence"/>
</dbReference>
<comment type="subcellular location">
    <subcellularLocation>
        <location evidence="1">Membrane</location>
    </subcellularLocation>
</comment>
<evidence type="ECO:0000313" key="5">
    <source>
        <dbReference type="EMBL" id="MCC0176910.1"/>
    </source>
</evidence>
<dbReference type="Gene3D" id="1.20.120.290">
    <property type="entry name" value="Oxygen-evolving enhancer protein 3 (PsbQ), four-helix up-down bundle"/>
    <property type="match status" value="1"/>
</dbReference>